<dbReference type="GO" id="GO:0004222">
    <property type="term" value="F:metalloendopeptidase activity"/>
    <property type="evidence" value="ECO:0007669"/>
    <property type="project" value="InterPro"/>
</dbReference>
<comment type="caution">
    <text evidence="4">The sequence shown here is derived from an EMBL/GenBank/DDBJ whole genome shotgun (WGS) entry which is preliminary data.</text>
</comment>
<feature type="active site" evidence="1">
    <location>
        <position position="189"/>
    </location>
</feature>
<dbReference type="InterPro" id="IPR001590">
    <property type="entry name" value="Peptidase_M12B"/>
</dbReference>
<dbReference type="AlphaFoldDB" id="A0AAV4FPP8"/>
<dbReference type="GO" id="GO:0006508">
    <property type="term" value="P:proteolysis"/>
    <property type="evidence" value="ECO:0007669"/>
    <property type="project" value="InterPro"/>
</dbReference>
<keyword evidence="2" id="KW-0732">Signal</keyword>
<evidence type="ECO:0000259" key="3">
    <source>
        <dbReference type="PROSITE" id="PS50215"/>
    </source>
</evidence>
<sequence length="456" mass="50240">MAFLRFVAALATFGVLFFAQPSYQQNIALPPPINEDLIAEGYIFIDQKGLERYRAEENTEADARAAVKKDVEYYLTEANTYYESLAQYGLRLQIRIAAVEILNVDLVSGPDITQGDVVEEKVVLDKFGNFLKTPARSGDNYDFALLFTGYNLSDPTAGYAQLGSMCENYARGIVELHGAFESTGVFAHEVGHIFGAEHDPDGSPYIMAPKASNEDDDKIYLFSALTADFILKNLRLPYRNFDCLRNTQASSSVPSMTPTKYKGKMQDINALCRRILGPGSTPCTSSHFYNNETSIAGDDMCFHVACRSVENPKMCITTVKTPEGMPCGLNKVSLLFVLEDRCILRVKWTNKRRNVSVLKEIGTTLSLQQAINTGNVKYSGHVLGNSRTTLMKTVCEGKLEGKRNRGRPPASLVSNLVIVGGMSLYKMVGASQDRDGWRKIVNLSAAANTAFGDVNS</sequence>
<evidence type="ECO:0000313" key="5">
    <source>
        <dbReference type="Proteomes" id="UP000762676"/>
    </source>
</evidence>
<feature type="domain" description="Peptidase M12B" evidence="3">
    <location>
        <begin position="37"/>
        <end position="199"/>
    </location>
</feature>
<dbReference type="PANTHER" id="PTHR11905:SF159">
    <property type="entry name" value="ADAM METALLOPROTEASE"/>
    <property type="match status" value="1"/>
</dbReference>
<keyword evidence="4" id="KW-0645">Protease</keyword>
<reference evidence="4 5" key="1">
    <citation type="journal article" date="2021" name="Elife">
        <title>Chloroplast acquisition without the gene transfer in kleptoplastic sea slugs, Plakobranchus ocellatus.</title>
        <authorList>
            <person name="Maeda T."/>
            <person name="Takahashi S."/>
            <person name="Yoshida T."/>
            <person name="Shimamura S."/>
            <person name="Takaki Y."/>
            <person name="Nagai Y."/>
            <person name="Toyoda A."/>
            <person name="Suzuki Y."/>
            <person name="Arimoto A."/>
            <person name="Ishii H."/>
            <person name="Satoh N."/>
            <person name="Nishiyama T."/>
            <person name="Hasebe M."/>
            <person name="Maruyama T."/>
            <person name="Minagawa J."/>
            <person name="Obokata J."/>
            <person name="Shigenobu S."/>
        </authorList>
    </citation>
    <scope>NUCLEOTIDE SEQUENCE [LARGE SCALE GENOMIC DNA]</scope>
</reference>
<keyword evidence="4" id="KW-0378">Hydrolase</keyword>
<feature type="binding site" evidence="1">
    <location>
        <position position="188"/>
    </location>
    <ligand>
        <name>Zn(2+)</name>
        <dbReference type="ChEBI" id="CHEBI:29105"/>
        <note>catalytic</note>
    </ligand>
</feature>
<feature type="chain" id="PRO_5043741489" evidence="2">
    <location>
        <begin position="25"/>
        <end position="456"/>
    </location>
</feature>
<proteinExistence type="predicted"/>
<feature type="binding site" evidence="1">
    <location>
        <position position="192"/>
    </location>
    <ligand>
        <name>Zn(2+)</name>
        <dbReference type="ChEBI" id="CHEBI:29105"/>
        <note>catalytic</note>
    </ligand>
</feature>
<dbReference type="Proteomes" id="UP000762676">
    <property type="component" value="Unassembled WGS sequence"/>
</dbReference>
<feature type="signal peptide" evidence="2">
    <location>
        <begin position="1"/>
        <end position="24"/>
    </location>
</feature>
<dbReference type="PANTHER" id="PTHR11905">
    <property type="entry name" value="ADAM A DISINTEGRIN AND METALLOPROTEASE DOMAIN"/>
    <property type="match status" value="1"/>
</dbReference>
<evidence type="ECO:0000256" key="1">
    <source>
        <dbReference type="PROSITE-ProRule" id="PRU00276"/>
    </source>
</evidence>
<organism evidence="4 5">
    <name type="scientific">Elysia marginata</name>
    <dbReference type="NCBI Taxonomy" id="1093978"/>
    <lineage>
        <taxon>Eukaryota</taxon>
        <taxon>Metazoa</taxon>
        <taxon>Spiralia</taxon>
        <taxon>Lophotrochozoa</taxon>
        <taxon>Mollusca</taxon>
        <taxon>Gastropoda</taxon>
        <taxon>Heterobranchia</taxon>
        <taxon>Euthyneura</taxon>
        <taxon>Panpulmonata</taxon>
        <taxon>Sacoglossa</taxon>
        <taxon>Placobranchoidea</taxon>
        <taxon>Plakobranchidae</taxon>
        <taxon>Elysia</taxon>
    </lineage>
</organism>
<evidence type="ECO:0000256" key="2">
    <source>
        <dbReference type="SAM" id="SignalP"/>
    </source>
</evidence>
<name>A0AAV4FPP8_9GAST</name>
<dbReference type="Gene3D" id="3.40.1620.60">
    <property type="match status" value="1"/>
</dbReference>
<protein>
    <submittedName>
        <fullName evidence="4">Zinc metalloproteinase-disintegrin-like 4a</fullName>
    </submittedName>
</protein>
<keyword evidence="1" id="KW-0862">Zinc</keyword>
<dbReference type="InterPro" id="IPR024079">
    <property type="entry name" value="MetalloPept_cat_dom_sf"/>
</dbReference>
<gene>
    <name evidence="4" type="ORF">ElyMa_005765800</name>
</gene>
<accession>A0AAV4FPP8</accession>
<keyword evidence="5" id="KW-1185">Reference proteome</keyword>
<keyword evidence="4" id="KW-0482">Metalloprotease</keyword>
<dbReference type="EMBL" id="BMAT01011551">
    <property type="protein sequence ID" value="GFR74921.1"/>
    <property type="molecule type" value="Genomic_DNA"/>
</dbReference>
<dbReference type="Pfam" id="PF13688">
    <property type="entry name" value="Reprolysin_5"/>
    <property type="match status" value="1"/>
</dbReference>
<dbReference type="GO" id="GO:0046872">
    <property type="term" value="F:metal ion binding"/>
    <property type="evidence" value="ECO:0007669"/>
    <property type="project" value="UniProtKB-KW"/>
</dbReference>
<dbReference type="PROSITE" id="PS50215">
    <property type="entry name" value="ADAM_MEPRO"/>
    <property type="match status" value="1"/>
</dbReference>
<evidence type="ECO:0000313" key="4">
    <source>
        <dbReference type="EMBL" id="GFR74921.1"/>
    </source>
</evidence>
<dbReference type="Gene3D" id="3.40.390.10">
    <property type="entry name" value="Collagenase (Catalytic Domain)"/>
    <property type="match status" value="1"/>
</dbReference>
<dbReference type="SUPFAM" id="SSF55486">
    <property type="entry name" value="Metalloproteases ('zincins'), catalytic domain"/>
    <property type="match status" value="1"/>
</dbReference>
<feature type="binding site" evidence="1">
    <location>
        <position position="198"/>
    </location>
    <ligand>
        <name>Zn(2+)</name>
        <dbReference type="ChEBI" id="CHEBI:29105"/>
        <note>catalytic</note>
    </ligand>
</feature>
<comment type="caution">
    <text evidence="1">Lacks conserved residue(s) required for the propagation of feature annotation.</text>
</comment>
<keyword evidence="1" id="KW-0479">Metal-binding</keyword>